<dbReference type="PANTHER" id="PTHR23406:SF73">
    <property type="entry name" value="NAD-DEPENDENT MALIC ENZYME 2, MITOCHONDRIAL"/>
    <property type="match status" value="1"/>
</dbReference>
<dbReference type="GO" id="GO:0006108">
    <property type="term" value="P:malate metabolic process"/>
    <property type="evidence" value="ECO:0007669"/>
    <property type="project" value="TreeGrafter"/>
</dbReference>
<dbReference type="SMART" id="SM01274">
    <property type="entry name" value="malic"/>
    <property type="match status" value="1"/>
</dbReference>
<evidence type="ECO:0000256" key="3">
    <source>
        <dbReference type="ARBA" id="ARBA00022723"/>
    </source>
</evidence>
<dbReference type="SMART" id="SM00919">
    <property type="entry name" value="Malic_M"/>
    <property type="match status" value="1"/>
</dbReference>
<dbReference type="Pfam" id="PF03949">
    <property type="entry name" value="Malic_M"/>
    <property type="match status" value="1"/>
</dbReference>
<dbReference type="EMBL" id="JXTB01000213">
    <property type="protein sequence ID" value="PON52907.1"/>
    <property type="molecule type" value="Genomic_DNA"/>
</dbReference>
<dbReference type="InterPro" id="IPR012302">
    <property type="entry name" value="Malic_NAD-bd"/>
</dbReference>
<proteinExistence type="inferred from homology"/>
<dbReference type="SUPFAM" id="SSF53223">
    <property type="entry name" value="Aminoacid dehydrogenase-like, N-terminal domain"/>
    <property type="match status" value="2"/>
</dbReference>
<feature type="binding site" evidence="6">
    <location>
        <position position="315"/>
    </location>
    <ligand>
        <name>a divalent metal cation</name>
        <dbReference type="ChEBI" id="CHEBI:60240"/>
    </ligand>
</feature>
<dbReference type="Pfam" id="PF00390">
    <property type="entry name" value="malic"/>
    <property type="match status" value="2"/>
</dbReference>
<dbReference type="PANTHER" id="PTHR23406">
    <property type="entry name" value="MALIC ENZYME-RELATED"/>
    <property type="match status" value="1"/>
</dbReference>
<dbReference type="GO" id="GO:0005739">
    <property type="term" value="C:mitochondrion"/>
    <property type="evidence" value="ECO:0007669"/>
    <property type="project" value="TreeGrafter"/>
</dbReference>
<comment type="similarity">
    <text evidence="2 7">Belongs to the malic enzymes family.</text>
</comment>
<dbReference type="GO" id="GO:0004471">
    <property type="term" value="F:malate dehydrogenase (decarboxylating) (NAD+) activity"/>
    <property type="evidence" value="ECO:0007669"/>
    <property type="project" value="TreeGrafter"/>
</dbReference>
<evidence type="ECO:0000256" key="4">
    <source>
        <dbReference type="PIRSR" id="PIRSR000106-1"/>
    </source>
</evidence>
<comment type="caution">
    <text evidence="10">The sequence shown here is derived from an EMBL/GenBank/DDBJ whole genome shotgun (WGS) entry which is preliminary data.</text>
</comment>
<dbReference type="InterPro" id="IPR046346">
    <property type="entry name" value="Aminoacid_DH-like_N_sf"/>
</dbReference>
<evidence type="ECO:0000256" key="7">
    <source>
        <dbReference type="RuleBase" id="RU003426"/>
    </source>
</evidence>
<keyword evidence="7" id="KW-0560">Oxidoreductase</keyword>
<evidence type="ECO:0000259" key="8">
    <source>
        <dbReference type="SMART" id="SM00919"/>
    </source>
</evidence>
<dbReference type="Proteomes" id="UP000237105">
    <property type="component" value="Unassembled WGS sequence"/>
</dbReference>
<feature type="domain" description="Malic enzyme N-terminal" evidence="9">
    <location>
        <begin position="106"/>
        <end position="329"/>
    </location>
</feature>
<dbReference type="InterPro" id="IPR001891">
    <property type="entry name" value="Malic_OxRdtase"/>
</dbReference>
<feature type="binding site" evidence="5">
    <location>
        <position position="182"/>
    </location>
    <ligand>
        <name>(S)-malate</name>
        <dbReference type="ChEBI" id="CHEBI:15589"/>
    </ligand>
</feature>
<name>A0A2P5BVU3_PARAD</name>
<evidence type="ECO:0000256" key="2">
    <source>
        <dbReference type="ARBA" id="ARBA00008785"/>
    </source>
</evidence>
<dbReference type="AlphaFoldDB" id="A0A2P5BVU3"/>
<dbReference type="PRINTS" id="PR00072">
    <property type="entry name" value="MALOXRDTASE"/>
</dbReference>
<dbReference type="OrthoDB" id="5365701at2759"/>
<dbReference type="InterPro" id="IPR015884">
    <property type="entry name" value="Malic_enzyme_CS"/>
</dbReference>
<comment type="cofactor">
    <cofactor evidence="1">
        <name>Mn(2+)</name>
        <dbReference type="ChEBI" id="CHEBI:29035"/>
    </cofactor>
</comment>
<dbReference type="NCBIfam" id="NF010052">
    <property type="entry name" value="PRK13529.1"/>
    <property type="match status" value="1"/>
</dbReference>
<dbReference type="FunFam" id="3.40.50.720:FF:000237">
    <property type="entry name" value="Malic enzyme"/>
    <property type="match status" value="1"/>
</dbReference>
<feature type="binding site" evidence="6">
    <location>
        <position position="338"/>
    </location>
    <ligand>
        <name>a divalent metal cation</name>
        <dbReference type="ChEBI" id="CHEBI:60240"/>
    </ligand>
</feature>
<keyword evidence="3 6" id="KW-0479">Metal-binding</keyword>
<sequence length="646" mass="72191">MWKLARLAASSLRRSRRFSTAIPGPCIVHKRGADILHDPWFNKDTGFPYTERDRLGLRGLLPPRVISFEQQYARFMESYRSLEKNTQGQTYGVVSLAKWRILNRLHDRNETLYYRVLIDNIKDFAPIIYTPTVGLVCQNYSGLFRRPRGMYFSAKDKGEMMSMIYNWPAHEVDMIVLTDGSRILGLGDLGVQGIGIPIGKLDMYVAAAGFNPQRVLPVMLDVGTNNQRLLEDRLCEWPFLLCDSYFFPVFSLLGEWWERSPSRKIYEDIYSHELSLIDLGLRQPRLEGEEYLSIVDEFMEAVFTRWPKAIVQFEDFQMKWAFETLQRYRKKFCMFNDDIQGTAGVALAGLLGTVRAQGRPLSDFVKQKIVVVGAGSAGLGVLSTSIQAAARITGNDETAAKKQFFLIDKDGLVTKQRKNLDPAAAPFAKDPAEIDGLKEGATLIEVVRKIKPHVLLGLSGVGGIFNEEVLKAMRESESTKPAIFAMSNPTMNAECTAADAFKHAGDDIVFASGSPFENVDLGNGKIGYVNQANNMYLFPGIGLGTLLSGARFITDGMLQAAAECLASYMTDEDIQKGILYPSINSIRHITAEVGAAVLRAAVAEELAEGHGDVGPRELKHMSKEETVEYVTRNMWYPVYSPLVHEK</sequence>
<accession>A0A2P5BVU3</accession>
<keyword evidence="11" id="KW-1185">Reference proteome</keyword>
<feature type="binding site" evidence="6">
    <location>
        <position position="314"/>
    </location>
    <ligand>
        <name>a divalent metal cation</name>
        <dbReference type="ChEBI" id="CHEBI:60240"/>
    </ligand>
</feature>
<dbReference type="STRING" id="3476.A0A2P5BVU3"/>
<evidence type="ECO:0000256" key="5">
    <source>
        <dbReference type="PIRSR" id="PIRSR000106-2"/>
    </source>
</evidence>
<dbReference type="CDD" id="cd05312">
    <property type="entry name" value="NAD_bind_1_malic_enz"/>
    <property type="match status" value="1"/>
</dbReference>
<dbReference type="PIRSF" id="PIRSF000106">
    <property type="entry name" value="ME"/>
    <property type="match status" value="1"/>
</dbReference>
<dbReference type="PROSITE" id="PS00331">
    <property type="entry name" value="MALIC_ENZYMES"/>
    <property type="match status" value="1"/>
</dbReference>
<feature type="binding site" evidence="5">
    <location>
        <position position="533"/>
    </location>
    <ligand>
        <name>(S)-malate</name>
        <dbReference type="ChEBI" id="CHEBI:15589"/>
    </ligand>
</feature>
<dbReference type="SUPFAM" id="SSF51735">
    <property type="entry name" value="NAD(P)-binding Rossmann-fold domains"/>
    <property type="match status" value="1"/>
</dbReference>
<reference evidence="11" key="1">
    <citation type="submission" date="2016-06" db="EMBL/GenBank/DDBJ databases">
        <title>Parallel loss of symbiosis genes in relatives of nitrogen-fixing non-legume Parasponia.</title>
        <authorList>
            <person name="Van Velzen R."/>
            <person name="Holmer R."/>
            <person name="Bu F."/>
            <person name="Rutten L."/>
            <person name="Van Zeijl A."/>
            <person name="Liu W."/>
            <person name="Santuari L."/>
            <person name="Cao Q."/>
            <person name="Sharma T."/>
            <person name="Shen D."/>
            <person name="Roswanjaya Y."/>
            <person name="Wardhani T."/>
            <person name="Kalhor M.S."/>
            <person name="Jansen J."/>
            <person name="Van den Hoogen J."/>
            <person name="Gungor B."/>
            <person name="Hartog M."/>
            <person name="Hontelez J."/>
            <person name="Verver J."/>
            <person name="Yang W.-C."/>
            <person name="Schijlen E."/>
            <person name="Repin R."/>
            <person name="Schilthuizen M."/>
            <person name="Schranz E."/>
            <person name="Heidstra R."/>
            <person name="Miyata K."/>
            <person name="Fedorova E."/>
            <person name="Kohlen W."/>
            <person name="Bisseling T."/>
            <person name="Smit S."/>
            <person name="Geurts R."/>
        </authorList>
    </citation>
    <scope>NUCLEOTIDE SEQUENCE [LARGE SCALE GENOMIC DNA]</scope>
    <source>
        <strain evidence="11">cv. WU1-14</strain>
    </source>
</reference>
<feature type="active site" description="Proton acceptor" evidence="4">
    <location>
        <position position="200"/>
    </location>
</feature>
<dbReference type="Gene3D" id="3.40.50.720">
    <property type="entry name" value="NAD(P)-binding Rossmann-like Domain"/>
    <property type="match status" value="1"/>
</dbReference>
<feature type="domain" description="Malic enzyme NAD-binding" evidence="8">
    <location>
        <begin position="339"/>
        <end position="602"/>
    </location>
</feature>
<dbReference type="InterPro" id="IPR037062">
    <property type="entry name" value="Malic_N_dom_sf"/>
</dbReference>
<comment type="cofactor">
    <cofactor evidence="6">
        <name>Mg(2+)</name>
        <dbReference type="ChEBI" id="CHEBI:18420"/>
    </cofactor>
    <cofactor evidence="6">
        <name>Mn(2+)</name>
        <dbReference type="ChEBI" id="CHEBI:29035"/>
    </cofactor>
    <text evidence="6">Divalent metal cations. Prefers magnesium or manganese.</text>
</comment>
<evidence type="ECO:0000259" key="9">
    <source>
        <dbReference type="SMART" id="SM01274"/>
    </source>
</evidence>
<evidence type="ECO:0000256" key="6">
    <source>
        <dbReference type="PIRSR" id="PIRSR000106-3"/>
    </source>
</evidence>
<gene>
    <name evidence="10" type="ORF">PanWU01x14_205900</name>
</gene>
<dbReference type="GO" id="GO:0046872">
    <property type="term" value="F:metal ion binding"/>
    <property type="evidence" value="ECO:0007669"/>
    <property type="project" value="UniProtKB-KW"/>
</dbReference>
<organism evidence="10 11">
    <name type="scientific">Parasponia andersonii</name>
    <name type="common">Sponia andersonii</name>
    <dbReference type="NCBI Taxonomy" id="3476"/>
    <lineage>
        <taxon>Eukaryota</taxon>
        <taxon>Viridiplantae</taxon>
        <taxon>Streptophyta</taxon>
        <taxon>Embryophyta</taxon>
        <taxon>Tracheophyta</taxon>
        <taxon>Spermatophyta</taxon>
        <taxon>Magnoliopsida</taxon>
        <taxon>eudicotyledons</taxon>
        <taxon>Gunneridae</taxon>
        <taxon>Pentapetalae</taxon>
        <taxon>rosids</taxon>
        <taxon>fabids</taxon>
        <taxon>Rosales</taxon>
        <taxon>Cannabaceae</taxon>
        <taxon>Parasponia</taxon>
    </lineage>
</organism>
<evidence type="ECO:0000313" key="11">
    <source>
        <dbReference type="Proteomes" id="UP000237105"/>
    </source>
</evidence>
<feature type="binding site" evidence="5">
    <location>
        <position position="488"/>
    </location>
    <ligand>
        <name>(S)-malate</name>
        <dbReference type="ChEBI" id="CHEBI:15589"/>
    </ligand>
</feature>
<feature type="active site" description="Proton donor" evidence="4">
    <location>
        <position position="129"/>
    </location>
</feature>
<protein>
    <recommendedName>
        <fullName evidence="7">Malic enzyme</fullName>
    </recommendedName>
</protein>
<dbReference type="InterPro" id="IPR036291">
    <property type="entry name" value="NAD(P)-bd_dom_sf"/>
</dbReference>
<evidence type="ECO:0000256" key="1">
    <source>
        <dbReference type="ARBA" id="ARBA00001936"/>
    </source>
</evidence>
<dbReference type="InterPro" id="IPR012301">
    <property type="entry name" value="Malic_N_dom"/>
</dbReference>
<evidence type="ECO:0000313" key="10">
    <source>
        <dbReference type="EMBL" id="PON52907.1"/>
    </source>
</evidence>
<dbReference type="GO" id="GO:0051287">
    <property type="term" value="F:NAD binding"/>
    <property type="evidence" value="ECO:0007669"/>
    <property type="project" value="InterPro"/>
</dbReference>
<dbReference type="Gene3D" id="3.40.50.10380">
    <property type="entry name" value="Malic enzyme, N-terminal domain"/>
    <property type="match status" value="2"/>
</dbReference>